<dbReference type="AlphaFoldDB" id="A0A1Y1LUW1"/>
<dbReference type="EMBL" id="GEZM01046203">
    <property type="protein sequence ID" value="JAV77428.1"/>
    <property type="molecule type" value="Transcribed_RNA"/>
</dbReference>
<name>A0A1Y1LUW1_PHOPY</name>
<keyword evidence="4" id="KW-1185">Reference proteome</keyword>
<evidence type="ECO:0000256" key="1">
    <source>
        <dbReference type="SAM" id="SignalP"/>
    </source>
</evidence>
<dbReference type="EMBL" id="GEZM01046205">
    <property type="protein sequence ID" value="JAV77424.1"/>
    <property type="molecule type" value="Transcribed_RNA"/>
</dbReference>
<dbReference type="Proteomes" id="UP000327044">
    <property type="component" value="Unassembled WGS sequence"/>
</dbReference>
<feature type="signal peptide" evidence="1">
    <location>
        <begin position="1"/>
        <end position="19"/>
    </location>
</feature>
<reference evidence="3 4" key="2">
    <citation type="journal article" date="2018" name="Elife">
        <title>Firefly genomes illuminate parallel origins of bioluminescence in beetles.</title>
        <authorList>
            <person name="Fallon T.R."/>
            <person name="Lower S.E."/>
            <person name="Chang C.H."/>
            <person name="Bessho-Uehara M."/>
            <person name="Martin G.J."/>
            <person name="Bewick A.J."/>
            <person name="Behringer M."/>
            <person name="Debat H.J."/>
            <person name="Wong I."/>
            <person name="Day J.C."/>
            <person name="Suvorov A."/>
            <person name="Silva C.J."/>
            <person name="Stanger-Hall K.F."/>
            <person name="Hall D.W."/>
            <person name="Schmitz R.J."/>
            <person name="Nelson D.R."/>
            <person name="Lewis S.M."/>
            <person name="Shigenobu S."/>
            <person name="Bybee S.M."/>
            <person name="Larracuente A.M."/>
            <person name="Oba Y."/>
            <person name="Weng J.K."/>
        </authorList>
    </citation>
    <scope>NUCLEOTIDE SEQUENCE [LARGE SCALE GENOMIC DNA]</scope>
    <source>
        <strain evidence="3">1611_PpyrPB1</strain>
        <tissue evidence="3">Whole body</tissue>
    </source>
</reference>
<dbReference type="EMBL" id="GEZM01046204">
    <property type="protein sequence ID" value="JAV77426.1"/>
    <property type="molecule type" value="Transcribed_RNA"/>
</dbReference>
<reference evidence="3" key="3">
    <citation type="submission" date="2019-08" db="EMBL/GenBank/DDBJ databases">
        <authorList>
            <consortium name="Photinus pyralis genome working group"/>
            <person name="Fallon T.R."/>
            <person name="Sander Lower S.E."/>
            <person name="Weng J.-K."/>
        </authorList>
    </citation>
    <scope>NUCLEOTIDE SEQUENCE</scope>
    <source>
        <strain evidence="3">1611_PpyrPB1</strain>
        <tissue evidence="3">Whole body</tissue>
    </source>
</reference>
<keyword evidence="1" id="KW-0732">Signal</keyword>
<dbReference type="EMBL" id="GEZM01046207">
    <property type="protein sequence ID" value="JAV77421.1"/>
    <property type="molecule type" value="Transcribed_RNA"/>
</dbReference>
<evidence type="ECO:0000313" key="2">
    <source>
        <dbReference type="EMBL" id="JAV77424.1"/>
    </source>
</evidence>
<organism evidence="2">
    <name type="scientific">Photinus pyralis</name>
    <name type="common">Common eastern firefly</name>
    <name type="synonym">Lampyris pyralis</name>
    <dbReference type="NCBI Taxonomy" id="7054"/>
    <lineage>
        <taxon>Eukaryota</taxon>
        <taxon>Metazoa</taxon>
        <taxon>Ecdysozoa</taxon>
        <taxon>Arthropoda</taxon>
        <taxon>Hexapoda</taxon>
        <taxon>Insecta</taxon>
        <taxon>Pterygota</taxon>
        <taxon>Neoptera</taxon>
        <taxon>Endopterygota</taxon>
        <taxon>Coleoptera</taxon>
        <taxon>Polyphaga</taxon>
        <taxon>Elateriformia</taxon>
        <taxon>Elateroidea</taxon>
        <taxon>Lampyridae</taxon>
        <taxon>Lampyrinae</taxon>
        <taxon>Photinus</taxon>
    </lineage>
</organism>
<dbReference type="InParanoid" id="A0A1Y1LUW1"/>
<dbReference type="EMBL" id="GEZM01046201">
    <property type="protein sequence ID" value="JAV77430.1"/>
    <property type="molecule type" value="Transcribed_RNA"/>
</dbReference>
<reference evidence="2" key="1">
    <citation type="journal article" date="2016" name="Sci. Rep.">
        <title>Molecular characterization of firefly nuptial gifts: a multi-omics approach sheds light on postcopulatory sexual selection.</title>
        <authorList>
            <person name="Al-Wathiqui N."/>
            <person name="Fallon T.R."/>
            <person name="South A."/>
            <person name="Weng J.K."/>
            <person name="Lewis S.M."/>
        </authorList>
    </citation>
    <scope>NUCLEOTIDE SEQUENCE</scope>
</reference>
<evidence type="ECO:0000313" key="3">
    <source>
        <dbReference type="EMBL" id="KAB0799589.1"/>
    </source>
</evidence>
<feature type="chain" id="PRO_5011907410" evidence="1">
    <location>
        <begin position="20"/>
        <end position="107"/>
    </location>
</feature>
<sequence>MRTFMVILISLLSLTLAVGKPQKDQPKEPEISNSVNPEAKEDEIVIEIKSTAAPEIHENHFHRPGAAVVRIIDDIFQIPIGVLQSVSRLLKNPFVSQKKTPETISSY</sequence>
<accession>A0A1Y1LUW1</accession>
<evidence type="ECO:0000313" key="4">
    <source>
        <dbReference type="Proteomes" id="UP000327044"/>
    </source>
</evidence>
<dbReference type="EMBL" id="GEZM01046206">
    <property type="protein sequence ID" value="JAV77423.1"/>
    <property type="molecule type" value="Transcribed_RNA"/>
</dbReference>
<gene>
    <name evidence="3" type="ORF">PPYR_07469</name>
</gene>
<protein>
    <submittedName>
        <fullName evidence="2">Uncharacterized protein</fullName>
    </submittedName>
</protein>
<proteinExistence type="predicted"/>
<dbReference type="EMBL" id="VVIM01000005">
    <property type="protein sequence ID" value="KAB0799589.1"/>
    <property type="molecule type" value="Genomic_DNA"/>
</dbReference>